<comment type="caution">
    <text evidence="6">The sequence shown here is derived from an EMBL/GenBank/DDBJ whole genome shotgun (WGS) entry which is preliminary data.</text>
</comment>
<comment type="cofactor">
    <cofactor evidence="1">
        <name>NAD(+)</name>
        <dbReference type="ChEBI" id="CHEBI:57540"/>
    </cofactor>
</comment>
<name>A0ABP3YGB1_9BACT</name>
<keyword evidence="3" id="KW-0520">NAD</keyword>
<proteinExistence type="predicted"/>
<dbReference type="Pfam" id="PF01370">
    <property type="entry name" value="Epimerase"/>
    <property type="match status" value="1"/>
</dbReference>
<dbReference type="EMBL" id="BAAAFI010000013">
    <property type="protein sequence ID" value="GAA0879474.1"/>
    <property type="molecule type" value="Genomic_DNA"/>
</dbReference>
<dbReference type="SUPFAM" id="SSF51735">
    <property type="entry name" value="NAD(P)-binding Rossmann-fold domains"/>
    <property type="match status" value="1"/>
</dbReference>
<gene>
    <name evidence="6" type="ORF">GCM10009119_24420</name>
</gene>
<evidence type="ECO:0000256" key="3">
    <source>
        <dbReference type="ARBA" id="ARBA00023027"/>
    </source>
</evidence>
<evidence type="ECO:0000256" key="4">
    <source>
        <dbReference type="ARBA" id="ARBA00023239"/>
    </source>
</evidence>
<evidence type="ECO:0000259" key="5">
    <source>
        <dbReference type="Pfam" id="PF01370"/>
    </source>
</evidence>
<keyword evidence="7" id="KW-1185">Reference proteome</keyword>
<dbReference type="InterPro" id="IPR036291">
    <property type="entry name" value="NAD(P)-bd_dom_sf"/>
</dbReference>
<dbReference type="RefSeq" id="WP_343851916.1">
    <property type="nucleotide sequence ID" value="NZ_BAAAFI010000013.1"/>
</dbReference>
<sequence>MKNGKKKILISGGLGFVGKHLTCYLLEQGHELTLVDNLSGSDCDTNRIEALRQKCRVFVMNFLDFKSTETFDEVYHLASPVGAIGILKSSGRISKEIVDLAVKASEIALENNAKLMYISSSEVYYASEVQEEESNILLTIHQGARIEYAMGKYAGEISVRNFGLHQGLKYNICRPFNLIGKDQSSKLGFVVPRFIESCRQNTSLEVFHDGQQVRSFCHIDDFLEGLVSLQNSELVGETINLGNIKNKTTILELAYLIIELTGSTAAISFVNPSLKYGKLYMEGGEKIANTKKANSLLGYEPKIELREAIQKIIS</sequence>
<protein>
    <submittedName>
        <fullName evidence="6">SDR family oxidoreductase</fullName>
    </submittedName>
</protein>
<dbReference type="InterPro" id="IPR001509">
    <property type="entry name" value="Epimerase_deHydtase"/>
</dbReference>
<keyword evidence="2" id="KW-0210">Decarboxylase</keyword>
<evidence type="ECO:0000256" key="2">
    <source>
        <dbReference type="ARBA" id="ARBA00022793"/>
    </source>
</evidence>
<accession>A0ABP3YGB1</accession>
<feature type="domain" description="NAD-dependent epimerase/dehydratase" evidence="5">
    <location>
        <begin position="8"/>
        <end position="242"/>
    </location>
</feature>
<dbReference type="PANTHER" id="PTHR43078">
    <property type="entry name" value="UDP-GLUCURONIC ACID DECARBOXYLASE-RELATED"/>
    <property type="match status" value="1"/>
</dbReference>
<keyword evidence="4" id="KW-0456">Lyase</keyword>
<dbReference type="Gene3D" id="3.40.50.720">
    <property type="entry name" value="NAD(P)-binding Rossmann-like Domain"/>
    <property type="match status" value="1"/>
</dbReference>
<dbReference type="InterPro" id="IPR044516">
    <property type="entry name" value="UXS-like"/>
</dbReference>
<evidence type="ECO:0000313" key="6">
    <source>
        <dbReference type="EMBL" id="GAA0879474.1"/>
    </source>
</evidence>
<dbReference type="Proteomes" id="UP001500469">
    <property type="component" value="Unassembled WGS sequence"/>
</dbReference>
<organism evidence="6 7">
    <name type="scientific">Algoriphagus jejuensis</name>
    <dbReference type="NCBI Taxonomy" id="419934"/>
    <lineage>
        <taxon>Bacteria</taxon>
        <taxon>Pseudomonadati</taxon>
        <taxon>Bacteroidota</taxon>
        <taxon>Cytophagia</taxon>
        <taxon>Cytophagales</taxon>
        <taxon>Cyclobacteriaceae</taxon>
        <taxon>Algoriphagus</taxon>
    </lineage>
</organism>
<reference evidence="7" key="1">
    <citation type="journal article" date="2019" name="Int. J. Syst. Evol. Microbiol.">
        <title>The Global Catalogue of Microorganisms (GCM) 10K type strain sequencing project: providing services to taxonomists for standard genome sequencing and annotation.</title>
        <authorList>
            <consortium name="The Broad Institute Genomics Platform"/>
            <consortium name="The Broad Institute Genome Sequencing Center for Infectious Disease"/>
            <person name="Wu L."/>
            <person name="Ma J."/>
        </authorList>
    </citation>
    <scope>NUCLEOTIDE SEQUENCE [LARGE SCALE GENOMIC DNA]</scope>
    <source>
        <strain evidence="7">JCM 16112</strain>
    </source>
</reference>
<evidence type="ECO:0000256" key="1">
    <source>
        <dbReference type="ARBA" id="ARBA00001911"/>
    </source>
</evidence>
<dbReference type="PANTHER" id="PTHR43078:SF6">
    <property type="entry name" value="UDP-GLUCURONIC ACID DECARBOXYLASE 1"/>
    <property type="match status" value="1"/>
</dbReference>
<evidence type="ECO:0000313" key="7">
    <source>
        <dbReference type="Proteomes" id="UP001500469"/>
    </source>
</evidence>